<dbReference type="EMBL" id="JACHIR010000001">
    <property type="protein sequence ID" value="MBB5893492.1"/>
    <property type="molecule type" value="Genomic_DNA"/>
</dbReference>
<sequence length="90" mass="9493">MAETESTMDGGMLVVLHDRDDAEALAAELAELGWRPCAVHKELLAGEDDAEDADWLVELATAPDGTPAAAHEEFLAGLADRADGFVTSIN</sequence>
<dbReference type="AlphaFoldDB" id="A0A7W9KIZ5"/>
<evidence type="ECO:0000313" key="2">
    <source>
        <dbReference type="Proteomes" id="UP000585638"/>
    </source>
</evidence>
<protein>
    <submittedName>
        <fullName evidence="1">Putative hydrolase of the HAD superfamily</fullName>
    </submittedName>
</protein>
<evidence type="ECO:0000313" key="1">
    <source>
        <dbReference type="EMBL" id="MBB5893492.1"/>
    </source>
</evidence>
<dbReference type="RefSeq" id="WP_312890291.1">
    <property type="nucleotide sequence ID" value="NZ_BAAAWY010000018.1"/>
</dbReference>
<name>A0A7W9KIZ5_9PSEU</name>
<accession>A0A7W9KIZ5</accession>
<keyword evidence="1" id="KW-0378">Hydrolase</keyword>
<proteinExistence type="predicted"/>
<dbReference type="GO" id="GO:0016787">
    <property type="term" value="F:hydrolase activity"/>
    <property type="evidence" value="ECO:0007669"/>
    <property type="project" value="UniProtKB-KW"/>
</dbReference>
<keyword evidence="2" id="KW-1185">Reference proteome</keyword>
<gene>
    <name evidence="1" type="ORF">BJ998_004688</name>
</gene>
<organism evidence="1 2">
    <name type="scientific">Kutzneria kofuensis</name>
    <dbReference type="NCBI Taxonomy" id="103725"/>
    <lineage>
        <taxon>Bacteria</taxon>
        <taxon>Bacillati</taxon>
        <taxon>Actinomycetota</taxon>
        <taxon>Actinomycetes</taxon>
        <taxon>Pseudonocardiales</taxon>
        <taxon>Pseudonocardiaceae</taxon>
        <taxon>Kutzneria</taxon>
    </lineage>
</organism>
<dbReference type="Proteomes" id="UP000585638">
    <property type="component" value="Unassembled WGS sequence"/>
</dbReference>
<reference evidence="1 2" key="1">
    <citation type="submission" date="2020-08" db="EMBL/GenBank/DDBJ databases">
        <title>Sequencing the genomes of 1000 actinobacteria strains.</title>
        <authorList>
            <person name="Klenk H.-P."/>
        </authorList>
    </citation>
    <scope>NUCLEOTIDE SEQUENCE [LARGE SCALE GENOMIC DNA]</scope>
    <source>
        <strain evidence="1 2">DSM 43851</strain>
    </source>
</reference>
<comment type="caution">
    <text evidence="1">The sequence shown here is derived from an EMBL/GenBank/DDBJ whole genome shotgun (WGS) entry which is preliminary data.</text>
</comment>